<dbReference type="PANTHER" id="PTHR31374">
    <property type="entry name" value="AUXIN-INDUCED PROTEIN-LIKE-RELATED"/>
    <property type="match status" value="1"/>
</dbReference>
<sequence>MGRYIALPSMDFDRRSSKQSKAVPKGCLAVKVGLEEEGQRRFVIPITYLSDPRFRRLLEEAQEVYGFRTPGPLRIPCSVDDFLHLKWLMEREHSHSC</sequence>
<dbReference type="Pfam" id="PF02519">
    <property type="entry name" value="Auxin_inducible"/>
    <property type="match status" value="1"/>
</dbReference>
<dbReference type="PANTHER" id="PTHR31374:SF228">
    <property type="entry name" value="SAUR FAMILY PROTEIN"/>
    <property type="match status" value="1"/>
</dbReference>
<organism evidence="2">
    <name type="scientific">Nymphaea colorata</name>
    <name type="common">pocket water lily</name>
    <dbReference type="NCBI Taxonomy" id="210225"/>
    <lineage>
        <taxon>Eukaryota</taxon>
        <taxon>Viridiplantae</taxon>
        <taxon>Streptophyta</taxon>
        <taxon>Embryophyta</taxon>
        <taxon>Tracheophyta</taxon>
        <taxon>Spermatophyta</taxon>
        <taxon>Magnoliopsida</taxon>
        <taxon>Nymphaeales</taxon>
        <taxon>Nymphaeaceae</taxon>
        <taxon>Nymphaea</taxon>
    </lineage>
</organism>
<dbReference type="InterPro" id="IPR003676">
    <property type="entry name" value="SAUR_fam"/>
</dbReference>
<protein>
    <submittedName>
        <fullName evidence="2">Uncharacterized protein</fullName>
    </submittedName>
</protein>
<dbReference type="GO" id="GO:0009733">
    <property type="term" value="P:response to auxin"/>
    <property type="evidence" value="ECO:0007669"/>
    <property type="project" value="InterPro"/>
</dbReference>
<comment type="similarity">
    <text evidence="1">Belongs to the ARG7 family.</text>
</comment>
<accession>A0A5K0X176</accession>
<evidence type="ECO:0000256" key="1">
    <source>
        <dbReference type="ARBA" id="ARBA00006974"/>
    </source>
</evidence>
<evidence type="ECO:0000313" key="2">
    <source>
        <dbReference type="EMBL" id="VVV59378.1"/>
    </source>
</evidence>
<dbReference type="AlphaFoldDB" id="A0A5K0X176"/>
<dbReference type="OMA" id="WLMEREH"/>
<dbReference type="EMBL" id="LR721775">
    <property type="protein sequence ID" value="VVV59378.1"/>
    <property type="molecule type" value="Genomic_DNA"/>
</dbReference>
<gene>
    <name evidence="2" type="ORF">NYM_LOCUS5002</name>
</gene>
<dbReference type="OrthoDB" id="1887717at2759"/>
<name>A0A5K0X176_9MAGN</name>
<proteinExistence type="inferred from homology"/>
<reference evidence="2" key="1">
    <citation type="submission" date="2019-09" db="EMBL/GenBank/DDBJ databases">
        <authorList>
            <person name="Zhang L."/>
        </authorList>
    </citation>
    <scope>NUCLEOTIDE SEQUENCE</scope>
</reference>
<dbReference type="Gramene" id="NC10G0165480.1">
    <property type="protein sequence ID" value="NC10G0165480.1:cds"/>
    <property type="gene ID" value="NC10G0165480"/>
</dbReference>